<organism evidence="2 3">
    <name type="scientific">Neomesorhizobium albiziae</name>
    <dbReference type="NCBI Taxonomy" id="335020"/>
    <lineage>
        <taxon>Bacteria</taxon>
        <taxon>Pseudomonadati</taxon>
        <taxon>Pseudomonadota</taxon>
        <taxon>Alphaproteobacteria</taxon>
        <taxon>Hyphomicrobiales</taxon>
        <taxon>Phyllobacteriaceae</taxon>
        <taxon>Neomesorhizobium</taxon>
    </lineage>
</organism>
<reference evidence="2 3" key="1">
    <citation type="submission" date="2016-10" db="EMBL/GenBank/DDBJ databases">
        <authorList>
            <person name="Varghese N."/>
            <person name="Submissions S."/>
        </authorList>
    </citation>
    <scope>NUCLEOTIDE SEQUENCE [LARGE SCALE GENOMIC DNA]</scope>
    <source>
        <strain evidence="2 3">DSM 21822</strain>
    </source>
</reference>
<feature type="signal peptide" evidence="1">
    <location>
        <begin position="1"/>
        <end position="27"/>
    </location>
</feature>
<proteinExistence type="predicted"/>
<protein>
    <submittedName>
        <fullName evidence="2">Uncharacterized protein</fullName>
    </submittedName>
</protein>
<feature type="chain" id="PRO_5009302639" evidence="1">
    <location>
        <begin position="28"/>
        <end position="147"/>
    </location>
</feature>
<dbReference type="RefSeq" id="WP_149762481.1">
    <property type="nucleotide sequence ID" value="NZ_BSPE01000033.1"/>
</dbReference>
<keyword evidence="3" id="KW-1185">Reference proteome</keyword>
<dbReference type="Proteomes" id="UP000323300">
    <property type="component" value="Unassembled WGS sequence"/>
</dbReference>
<dbReference type="AlphaFoldDB" id="A0A1I4DHX1"/>
<evidence type="ECO:0000256" key="1">
    <source>
        <dbReference type="SAM" id="SignalP"/>
    </source>
</evidence>
<gene>
    <name evidence="2" type="ORF">SAMN04488498_11737</name>
</gene>
<keyword evidence="1" id="KW-0732">Signal</keyword>
<name>A0A1I4DHX1_9HYPH</name>
<accession>A0A1I4DHX1</accession>
<dbReference type="OrthoDB" id="9808546at2"/>
<evidence type="ECO:0000313" key="3">
    <source>
        <dbReference type="Proteomes" id="UP000323300"/>
    </source>
</evidence>
<sequence>MKRLASFALTALVAAGAAVFAEGKVLAADLSTGVYVEDPGICGQAWVLNTISKRFDYQVRHVPNLPDVSITDFHRIHQNGYLPAQERWPIGRRYCGATVALSDGDHRDIWYLIEEGQGFASIGDNVEFCVAGFDRWMVYNGQCRILR</sequence>
<dbReference type="EMBL" id="FOSL01000017">
    <property type="protein sequence ID" value="SFK91491.1"/>
    <property type="molecule type" value="Genomic_DNA"/>
</dbReference>
<evidence type="ECO:0000313" key="2">
    <source>
        <dbReference type="EMBL" id="SFK91491.1"/>
    </source>
</evidence>